<dbReference type="PRINTS" id="PR00463">
    <property type="entry name" value="EP450I"/>
</dbReference>
<evidence type="ECO:0000256" key="3">
    <source>
        <dbReference type="PIRSR" id="PIRSR602401-1"/>
    </source>
</evidence>
<dbReference type="CDD" id="cd11053">
    <property type="entry name" value="CYP110-like"/>
    <property type="match status" value="1"/>
</dbReference>
<dbReference type="PhylomeDB" id="B2IUH1"/>
<dbReference type="STRING" id="63737.Npun_R2740"/>
<dbReference type="GO" id="GO:0016712">
    <property type="term" value="F:oxidoreductase activity, acting on paired donors, with incorporation or reduction of molecular oxygen, reduced flavin or flavoprotein as one donor, and incorporation of one atom of oxygen"/>
    <property type="evidence" value="ECO:0007669"/>
    <property type="project" value="UniProtKB-EC"/>
</dbReference>
<dbReference type="eggNOG" id="COG2124">
    <property type="taxonomic scope" value="Bacteria"/>
</dbReference>
<sequence>MNIPLSVTLSNMKSRNNKIQKPSNLQTPMTATYNLPDGPQMPRWLRTIKFISQPVKYVDDFAKTYGDTFTIRSSRSDNHIVYFSQPQALEEIFTADSRHFEVGRGNTGLRFLLGDRSFMLVDGDRHQRQRQLLAPPFHGERMRAYGEDIRKITQQVSHEWKIGKPFNIRESMQEITLRVILRVVFGLNEGELFEELRRSLSDLLDFISSPIMSSAFFFRFIQKDFGAWSPWGRILLQRQKVDLLIYTLLRERRAQTDQNRQDILSLMMAARYDDGQGMSDEELHDELMTLLVAGHETTASALTWAFYWIDHLPEVREKLLQELNTIGVNPDLSSVAKLPYLTAVCQETLRIYPIAMTAFVRIVKTPITIMGYELREGTAIVPSIYLAHHREEVYPQSKQFKPERFLERQYSPYEYLPFGGGNRRCIGMAFAQYEMKIVLATVLSEFQVSLVNKRPVHPVRRGLTVATPAGMRMVATPQVKRANTPALV</sequence>
<comment type="cofactor">
    <cofactor evidence="1 3">
        <name>heme</name>
        <dbReference type="ChEBI" id="CHEBI:30413"/>
    </cofactor>
</comment>
<dbReference type="EMBL" id="CP001037">
    <property type="protein sequence ID" value="ACC81277.1"/>
    <property type="molecule type" value="Genomic_DNA"/>
</dbReference>
<keyword evidence="3 4" id="KW-0479">Metal-binding</keyword>
<comment type="similarity">
    <text evidence="2 4">Belongs to the cytochrome P450 family.</text>
</comment>
<dbReference type="PANTHER" id="PTHR24305:SF166">
    <property type="entry name" value="CYTOCHROME P450 12A4, MITOCHONDRIAL-RELATED"/>
    <property type="match status" value="1"/>
</dbReference>
<dbReference type="InterPro" id="IPR036396">
    <property type="entry name" value="Cyt_P450_sf"/>
</dbReference>
<reference evidence="5 6" key="2">
    <citation type="journal article" date="2013" name="Plant Physiol.">
        <title>A Nostoc punctiforme Sugar Transporter Necessary to Establish a Cyanobacterium-Plant Symbiosis.</title>
        <authorList>
            <person name="Ekman M."/>
            <person name="Picossi S."/>
            <person name="Campbell E.L."/>
            <person name="Meeks J.C."/>
            <person name="Flores E."/>
        </authorList>
    </citation>
    <scope>NUCLEOTIDE SEQUENCE [LARGE SCALE GENOMIC DNA]</scope>
    <source>
        <strain evidence="6">ATCC 29133 / PCC 73102</strain>
    </source>
</reference>
<keyword evidence="3 4" id="KW-0408">Iron</keyword>
<dbReference type="InterPro" id="IPR001128">
    <property type="entry name" value="Cyt_P450"/>
</dbReference>
<dbReference type="GO" id="GO:0020037">
    <property type="term" value="F:heme binding"/>
    <property type="evidence" value="ECO:0007669"/>
    <property type="project" value="InterPro"/>
</dbReference>
<dbReference type="InterPro" id="IPR017972">
    <property type="entry name" value="Cyt_P450_CS"/>
</dbReference>
<keyword evidence="3 4" id="KW-0349">Heme</keyword>
<dbReference type="AlphaFoldDB" id="B2IUH1"/>
<dbReference type="SUPFAM" id="SSF48264">
    <property type="entry name" value="Cytochrome P450"/>
    <property type="match status" value="1"/>
</dbReference>
<evidence type="ECO:0000256" key="2">
    <source>
        <dbReference type="ARBA" id="ARBA00010617"/>
    </source>
</evidence>
<dbReference type="InterPro" id="IPR050121">
    <property type="entry name" value="Cytochrome_P450_monoxygenase"/>
</dbReference>
<reference evidence="6" key="1">
    <citation type="submission" date="2008-04" db="EMBL/GenBank/DDBJ databases">
        <title>Complete sequence of chromosome of Nostoc punctiforme ATCC 29133.</title>
        <authorList>
            <consortium name="US DOE Joint Genome Institute"/>
            <person name="Copeland A."/>
            <person name="Lucas S."/>
            <person name="Lapidus A."/>
            <person name="Glavina del Rio T."/>
            <person name="Dalin E."/>
            <person name="Tice H."/>
            <person name="Pitluck S."/>
            <person name="Chain P."/>
            <person name="Malfatti S."/>
            <person name="Shin M."/>
            <person name="Vergez L."/>
            <person name="Schmutz J."/>
            <person name="Larimer F."/>
            <person name="Land M."/>
            <person name="Hauser L."/>
            <person name="Kyrpides N."/>
            <person name="Kim E."/>
            <person name="Meeks J.C."/>
            <person name="Elhai J."/>
            <person name="Campbell E.L."/>
            <person name="Thiel T."/>
            <person name="Longmire J."/>
            <person name="Potts M."/>
            <person name="Atlas R."/>
        </authorList>
    </citation>
    <scope>NUCLEOTIDE SEQUENCE [LARGE SCALE GENOMIC DNA]</scope>
    <source>
        <strain evidence="6">ATCC 29133 / PCC 73102</strain>
    </source>
</reference>
<dbReference type="KEGG" id="npu:Npun_R2740"/>
<keyword evidence="6" id="KW-1185">Reference proteome</keyword>
<organism evidence="5 6">
    <name type="scientific">Nostoc punctiforme (strain ATCC 29133 / PCC 73102)</name>
    <dbReference type="NCBI Taxonomy" id="63737"/>
    <lineage>
        <taxon>Bacteria</taxon>
        <taxon>Bacillati</taxon>
        <taxon>Cyanobacteriota</taxon>
        <taxon>Cyanophyceae</taxon>
        <taxon>Nostocales</taxon>
        <taxon>Nostocaceae</taxon>
        <taxon>Nostoc</taxon>
    </lineage>
</organism>
<dbReference type="InterPro" id="IPR002401">
    <property type="entry name" value="Cyt_P450_E_grp-I"/>
</dbReference>
<dbReference type="HOGENOM" id="CLU_001570_5_1_3"/>
<feature type="binding site" description="axial binding residue" evidence="3">
    <location>
        <position position="425"/>
    </location>
    <ligand>
        <name>heme</name>
        <dbReference type="ChEBI" id="CHEBI:30413"/>
    </ligand>
    <ligandPart>
        <name>Fe</name>
        <dbReference type="ChEBI" id="CHEBI:18248"/>
    </ligandPart>
</feature>
<evidence type="ECO:0000313" key="6">
    <source>
        <dbReference type="Proteomes" id="UP000001191"/>
    </source>
</evidence>
<evidence type="ECO:0000256" key="1">
    <source>
        <dbReference type="ARBA" id="ARBA00001971"/>
    </source>
</evidence>
<dbReference type="Pfam" id="PF00067">
    <property type="entry name" value="p450"/>
    <property type="match status" value="1"/>
</dbReference>
<evidence type="ECO:0000256" key="4">
    <source>
        <dbReference type="RuleBase" id="RU000461"/>
    </source>
</evidence>
<dbReference type="Gene3D" id="1.10.630.10">
    <property type="entry name" value="Cytochrome P450"/>
    <property type="match status" value="1"/>
</dbReference>
<evidence type="ECO:0000313" key="5">
    <source>
        <dbReference type="EMBL" id="ACC81277.1"/>
    </source>
</evidence>
<accession>B2IUH1</accession>
<proteinExistence type="inferred from homology"/>
<protein>
    <submittedName>
        <fullName evidence="5">Cytochrome P450</fullName>
        <ecNumber evidence="5">1.14.14.1</ecNumber>
    </submittedName>
</protein>
<dbReference type="PROSITE" id="PS00086">
    <property type="entry name" value="CYTOCHROME_P450"/>
    <property type="match status" value="1"/>
</dbReference>
<gene>
    <name evidence="5" type="ordered locus">Npun_R2740</name>
</gene>
<name>B2IUH1_NOSP7</name>
<keyword evidence="4 5" id="KW-0560">Oxidoreductase</keyword>
<dbReference type="EC" id="1.14.14.1" evidence="5"/>
<dbReference type="EnsemblBacteria" id="ACC81277">
    <property type="protein sequence ID" value="ACC81277"/>
    <property type="gene ID" value="Npun_R2740"/>
</dbReference>
<dbReference type="GO" id="GO:0005506">
    <property type="term" value="F:iron ion binding"/>
    <property type="evidence" value="ECO:0007669"/>
    <property type="project" value="InterPro"/>
</dbReference>
<dbReference type="PANTHER" id="PTHR24305">
    <property type="entry name" value="CYTOCHROME P450"/>
    <property type="match status" value="1"/>
</dbReference>
<keyword evidence="4" id="KW-0503">Monooxygenase</keyword>
<dbReference type="PRINTS" id="PR00385">
    <property type="entry name" value="P450"/>
</dbReference>
<dbReference type="Proteomes" id="UP000001191">
    <property type="component" value="Chromosome"/>
</dbReference>